<dbReference type="RefSeq" id="WP_034787932.1">
    <property type="nucleotide sequence ID" value="NZ_JMPJ01000022.1"/>
</dbReference>
<dbReference type="OrthoDB" id="960912at2"/>
<dbReference type="AlphaFoldDB" id="A0A085GMS6"/>
<evidence type="ECO:0000256" key="1">
    <source>
        <dbReference type="SAM" id="Phobius"/>
    </source>
</evidence>
<dbReference type="eggNOG" id="ENOG502ZBW7">
    <property type="taxonomic scope" value="Bacteria"/>
</dbReference>
<keyword evidence="1" id="KW-0472">Membrane</keyword>
<gene>
    <name evidence="2" type="ORF">GEAM_0549</name>
</gene>
<keyword evidence="1" id="KW-0812">Transmembrane</keyword>
<dbReference type="STRING" id="910964.GEAM_0549"/>
<feature type="transmembrane region" description="Helical" evidence="1">
    <location>
        <begin position="76"/>
        <end position="95"/>
    </location>
</feature>
<feature type="transmembrane region" description="Helical" evidence="1">
    <location>
        <begin position="160"/>
        <end position="183"/>
    </location>
</feature>
<name>A0A085GMS6_EWIA3</name>
<keyword evidence="1" id="KW-1133">Transmembrane helix</keyword>
<sequence>MSKNPVSSANLGQEQWLKRYYYTRALFSVLWVASAFTLGQHSSTIGAVLLVIYPAWDALANYIDASRSGGLGHNRIQTTNIIVSVLTTLAVLGALSISRNWVIGVFGVWAILSGLLQLGVAVGRWKSYGAQWTMILSGAQSSLAGAFFILQAQMPVPPSIVNIAGYSAVGAFYFLVSALWLTVSQRRLKAA</sequence>
<evidence type="ECO:0008006" key="4">
    <source>
        <dbReference type="Google" id="ProtNLM"/>
    </source>
</evidence>
<proteinExistence type="predicted"/>
<accession>A0A085GMS6</accession>
<reference evidence="2 3" key="1">
    <citation type="submission" date="2014-05" db="EMBL/GenBank/DDBJ databases">
        <title>ATOL: Assembling a taxonomically balanced genome-scale reconstruction of the evolutionary history of the Enterobacteriaceae.</title>
        <authorList>
            <person name="Plunkett G.III."/>
            <person name="Neeno-Eckwall E.C."/>
            <person name="Glasner J.D."/>
            <person name="Perna N.T."/>
        </authorList>
    </citation>
    <scope>NUCLEOTIDE SEQUENCE [LARGE SCALE GENOMIC DNA]</scope>
    <source>
        <strain evidence="2 3">ATCC 33852</strain>
    </source>
</reference>
<feature type="transmembrane region" description="Helical" evidence="1">
    <location>
        <begin position="134"/>
        <end position="154"/>
    </location>
</feature>
<evidence type="ECO:0000313" key="3">
    <source>
        <dbReference type="Proteomes" id="UP000028640"/>
    </source>
</evidence>
<evidence type="ECO:0000313" key="2">
    <source>
        <dbReference type="EMBL" id="KFC85021.1"/>
    </source>
</evidence>
<dbReference type="Proteomes" id="UP000028640">
    <property type="component" value="Unassembled WGS sequence"/>
</dbReference>
<dbReference type="GeneID" id="78378893"/>
<organism evidence="2 3">
    <name type="scientific">Ewingella americana (strain ATCC 33852 / DSM 4580 / CCUG 14506 / JCM 5911 / LMG 7869 / NCTC 12157 / CDC 1468-78)</name>
    <dbReference type="NCBI Taxonomy" id="910964"/>
    <lineage>
        <taxon>Bacteria</taxon>
        <taxon>Pseudomonadati</taxon>
        <taxon>Pseudomonadota</taxon>
        <taxon>Gammaproteobacteria</taxon>
        <taxon>Enterobacterales</taxon>
        <taxon>Yersiniaceae</taxon>
        <taxon>Ewingella</taxon>
    </lineage>
</organism>
<feature type="transmembrane region" description="Helical" evidence="1">
    <location>
        <begin position="21"/>
        <end position="39"/>
    </location>
</feature>
<feature type="transmembrane region" description="Helical" evidence="1">
    <location>
        <begin position="101"/>
        <end position="122"/>
    </location>
</feature>
<keyword evidence="3" id="KW-1185">Reference proteome</keyword>
<comment type="caution">
    <text evidence="2">The sequence shown here is derived from an EMBL/GenBank/DDBJ whole genome shotgun (WGS) entry which is preliminary data.</text>
</comment>
<feature type="transmembrane region" description="Helical" evidence="1">
    <location>
        <begin position="45"/>
        <end position="64"/>
    </location>
</feature>
<dbReference type="EMBL" id="JMPJ01000022">
    <property type="protein sequence ID" value="KFC85021.1"/>
    <property type="molecule type" value="Genomic_DNA"/>
</dbReference>
<protein>
    <recommendedName>
        <fullName evidence="4">DUF308 domain-containing protein</fullName>
    </recommendedName>
</protein>